<sequence length="388" mass="43207">MKITDVKVIPVNQFLFVKIYTDEGITGIGESGAWGFLKASGIIIDTLFRDYLIGKNPLEIEKHWQFLVHSNYFRGAALMGAVSAVDIALWDIAGKYYDVPIHSLLGGKVREKIRTYSHVRGKTLPELLERCQASIEEGFTAVGHLCPFLDEPMDKVYNKSYVRKISDAVNVVRRVRETIGDDVDICVECSRFMNPAEAIILGNEIEPFRPYFYEDPVRPDNFDSMAEVAANIKIPIATGERIHTLQEFMMLVNRKALRYLRADVILCGGITGLKKIAVLAEANDLLIVPHNPCSPICTAASVHVDASTAAFAIQEYPNDSRMRTQPGTGEKFPLNEIVTDTIKCDRGYLIVPDAPGLGIDLVDDAEKKFPYDQYPIRMRTGVDGGFVG</sequence>
<keyword evidence="2" id="KW-0456">Lyase</keyword>
<comment type="caution">
    <text evidence="4">The sequence shown here is derived from an EMBL/GenBank/DDBJ whole genome shotgun (WGS) entry which is preliminary data.</text>
</comment>
<dbReference type="CDD" id="cd03316">
    <property type="entry name" value="MR_like"/>
    <property type="match status" value="1"/>
</dbReference>
<organism evidence="4 5">
    <name type="scientific">Mediterraneibacter gnavus</name>
    <name type="common">Ruminococcus gnavus</name>
    <dbReference type="NCBI Taxonomy" id="33038"/>
    <lineage>
        <taxon>Bacteria</taxon>
        <taxon>Bacillati</taxon>
        <taxon>Bacillota</taxon>
        <taxon>Clostridia</taxon>
        <taxon>Lachnospirales</taxon>
        <taxon>Lachnospiraceae</taxon>
        <taxon>Mediterraneibacter</taxon>
    </lineage>
</organism>
<dbReference type="Pfam" id="PF02746">
    <property type="entry name" value="MR_MLE_N"/>
    <property type="match status" value="1"/>
</dbReference>
<feature type="domain" description="Mandelate racemase/muconate lactonizing enzyme C-terminal" evidence="3">
    <location>
        <begin position="124"/>
        <end position="235"/>
    </location>
</feature>
<dbReference type="Gene3D" id="3.30.390.10">
    <property type="entry name" value="Enolase-like, N-terminal domain"/>
    <property type="match status" value="1"/>
</dbReference>
<keyword evidence="1" id="KW-0479">Metal-binding</keyword>
<dbReference type="InterPro" id="IPR013342">
    <property type="entry name" value="Mandelate_racemase_C"/>
</dbReference>
<dbReference type="InterPro" id="IPR029065">
    <property type="entry name" value="Enolase_C-like"/>
</dbReference>
<dbReference type="InterPro" id="IPR036849">
    <property type="entry name" value="Enolase-like_C_sf"/>
</dbReference>
<proteinExistence type="predicted"/>
<dbReference type="SFLD" id="SFLDG00179">
    <property type="entry name" value="mandelate_racemase"/>
    <property type="match status" value="1"/>
</dbReference>
<dbReference type="InterPro" id="IPR018110">
    <property type="entry name" value="Mandel_Rmase/mucon_lact_enz_CS"/>
</dbReference>
<dbReference type="InterPro" id="IPR029017">
    <property type="entry name" value="Enolase-like_N"/>
</dbReference>
<dbReference type="InterPro" id="IPR013341">
    <property type="entry name" value="Mandelate_racemase_N_dom"/>
</dbReference>
<evidence type="ECO:0000256" key="2">
    <source>
        <dbReference type="ARBA" id="ARBA00023239"/>
    </source>
</evidence>
<dbReference type="AlphaFoldDB" id="A0A415SDN2"/>
<dbReference type="PROSITE" id="PS00908">
    <property type="entry name" value="MR_MLE_1"/>
    <property type="match status" value="1"/>
</dbReference>
<dbReference type="PANTHER" id="PTHR48080">
    <property type="entry name" value="D-GALACTONATE DEHYDRATASE-RELATED"/>
    <property type="match status" value="1"/>
</dbReference>
<protein>
    <submittedName>
        <fullName evidence="4">Mandelate racemase/muconate lactonizing enzyme family protein</fullName>
    </submittedName>
</protein>
<evidence type="ECO:0000256" key="1">
    <source>
        <dbReference type="ARBA" id="ARBA00022723"/>
    </source>
</evidence>
<dbReference type="InterPro" id="IPR034593">
    <property type="entry name" value="DgoD-like"/>
</dbReference>
<evidence type="ECO:0000259" key="3">
    <source>
        <dbReference type="SMART" id="SM00922"/>
    </source>
</evidence>
<reference evidence="4 5" key="1">
    <citation type="submission" date="2018-08" db="EMBL/GenBank/DDBJ databases">
        <title>A genome reference for cultivated species of the human gut microbiota.</title>
        <authorList>
            <person name="Zou Y."/>
            <person name="Xue W."/>
            <person name="Luo G."/>
        </authorList>
    </citation>
    <scope>NUCLEOTIDE SEQUENCE [LARGE SCALE GENOMIC DNA]</scope>
    <source>
        <strain evidence="4 5">AF33-12</strain>
    </source>
</reference>
<dbReference type="Proteomes" id="UP000285610">
    <property type="component" value="Unassembled WGS sequence"/>
</dbReference>
<dbReference type="SUPFAM" id="SSF54826">
    <property type="entry name" value="Enolase N-terminal domain-like"/>
    <property type="match status" value="1"/>
</dbReference>
<evidence type="ECO:0000313" key="4">
    <source>
        <dbReference type="EMBL" id="RHM81420.1"/>
    </source>
</evidence>
<dbReference type="GO" id="GO:0009063">
    <property type="term" value="P:amino acid catabolic process"/>
    <property type="evidence" value="ECO:0007669"/>
    <property type="project" value="InterPro"/>
</dbReference>
<dbReference type="RefSeq" id="WP_118444098.1">
    <property type="nucleotide sequence ID" value="NZ_JBCPGC010000002.1"/>
</dbReference>
<dbReference type="PANTHER" id="PTHR48080:SF2">
    <property type="entry name" value="D-GALACTONATE DEHYDRATASE"/>
    <property type="match status" value="1"/>
</dbReference>
<evidence type="ECO:0000313" key="5">
    <source>
        <dbReference type="Proteomes" id="UP000285610"/>
    </source>
</evidence>
<dbReference type="EMBL" id="QRQE01000002">
    <property type="protein sequence ID" value="RHM81420.1"/>
    <property type="molecule type" value="Genomic_DNA"/>
</dbReference>
<dbReference type="GO" id="GO:0016829">
    <property type="term" value="F:lyase activity"/>
    <property type="evidence" value="ECO:0007669"/>
    <property type="project" value="UniProtKB-KW"/>
</dbReference>
<dbReference type="Pfam" id="PF13378">
    <property type="entry name" value="MR_MLE_C"/>
    <property type="match status" value="1"/>
</dbReference>
<gene>
    <name evidence="4" type="ORF">DWZ50_01085</name>
</gene>
<dbReference type="SUPFAM" id="SSF51604">
    <property type="entry name" value="Enolase C-terminal domain-like"/>
    <property type="match status" value="1"/>
</dbReference>
<dbReference type="SMART" id="SM00922">
    <property type="entry name" value="MR_MLE"/>
    <property type="match status" value="1"/>
</dbReference>
<dbReference type="SFLD" id="SFLDS00001">
    <property type="entry name" value="Enolase"/>
    <property type="match status" value="1"/>
</dbReference>
<name>A0A415SDN2_MEDGN</name>
<dbReference type="Gene3D" id="3.20.20.120">
    <property type="entry name" value="Enolase-like C-terminal domain"/>
    <property type="match status" value="1"/>
</dbReference>
<dbReference type="GO" id="GO:0046872">
    <property type="term" value="F:metal ion binding"/>
    <property type="evidence" value="ECO:0007669"/>
    <property type="project" value="UniProtKB-KW"/>
</dbReference>
<accession>A0A415SDN2</accession>